<proteinExistence type="predicted"/>
<keyword evidence="4" id="KW-1185">Reference proteome</keyword>
<dbReference type="InParanoid" id="A0A166MDL9"/>
<evidence type="ECO:0000256" key="1">
    <source>
        <dbReference type="SAM" id="Coils"/>
    </source>
</evidence>
<protein>
    <submittedName>
        <fullName evidence="3">Uncharacterized protein</fullName>
    </submittedName>
</protein>
<keyword evidence="1" id="KW-0175">Coiled coil</keyword>
<feature type="compositionally biased region" description="Acidic residues" evidence="2">
    <location>
        <begin position="161"/>
        <end position="182"/>
    </location>
</feature>
<evidence type="ECO:0000313" key="4">
    <source>
        <dbReference type="Proteomes" id="UP000077266"/>
    </source>
</evidence>
<feature type="region of interest" description="Disordered" evidence="2">
    <location>
        <begin position="148"/>
        <end position="182"/>
    </location>
</feature>
<name>A0A166MDL9_EXIGL</name>
<evidence type="ECO:0000256" key="2">
    <source>
        <dbReference type="SAM" id="MobiDB-lite"/>
    </source>
</evidence>
<accession>A0A166MDL9</accession>
<reference evidence="3 4" key="1">
    <citation type="journal article" date="2016" name="Mol. Biol. Evol.">
        <title>Comparative Genomics of Early-Diverging Mushroom-Forming Fungi Provides Insights into the Origins of Lignocellulose Decay Capabilities.</title>
        <authorList>
            <person name="Nagy L.G."/>
            <person name="Riley R."/>
            <person name="Tritt A."/>
            <person name="Adam C."/>
            <person name="Daum C."/>
            <person name="Floudas D."/>
            <person name="Sun H."/>
            <person name="Yadav J.S."/>
            <person name="Pangilinan J."/>
            <person name="Larsson K.H."/>
            <person name="Matsuura K."/>
            <person name="Barry K."/>
            <person name="Labutti K."/>
            <person name="Kuo R."/>
            <person name="Ohm R.A."/>
            <person name="Bhattacharya S.S."/>
            <person name="Shirouzu T."/>
            <person name="Yoshinaga Y."/>
            <person name="Martin F.M."/>
            <person name="Grigoriev I.V."/>
            <person name="Hibbett D.S."/>
        </authorList>
    </citation>
    <scope>NUCLEOTIDE SEQUENCE [LARGE SCALE GENOMIC DNA]</scope>
    <source>
        <strain evidence="3 4">HHB12029</strain>
    </source>
</reference>
<dbReference type="EMBL" id="KV427365">
    <property type="protein sequence ID" value="KZV77914.1"/>
    <property type="molecule type" value="Genomic_DNA"/>
</dbReference>
<organism evidence="3 4">
    <name type="scientific">Exidia glandulosa HHB12029</name>
    <dbReference type="NCBI Taxonomy" id="1314781"/>
    <lineage>
        <taxon>Eukaryota</taxon>
        <taxon>Fungi</taxon>
        <taxon>Dikarya</taxon>
        <taxon>Basidiomycota</taxon>
        <taxon>Agaricomycotina</taxon>
        <taxon>Agaricomycetes</taxon>
        <taxon>Auriculariales</taxon>
        <taxon>Exidiaceae</taxon>
        <taxon>Exidia</taxon>
    </lineage>
</organism>
<feature type="coiled-coil region" evidence="1">
    <location>
        <begin position="54"/>
        <end position="83"/>
    </location>
</feature>
<evidence type="ECO:0000313" key="3">
    <source>
        <dbReference type="EMBL" id="KZV77914.1"/>
    </source>
</evidence>
<sequence>MRILGAGVLRNDTIAYISKLDPATQKYLVVEGRRLRAAGLKRADNARALQHQNEAHAEAEKDIAKRAAAKAKAEAELDNIENSKLFRSLADYELAAAKKKVVGDTLKANLKWYRDRGDARAWPKGAKPSAKVDQLRAWLVEILSFVPPQESAVPPPNDGNSDWEDEDELEDDPEVLDGMDLD</sequence>
<dbReference type="Proteomes" id="UP000077266">
    <property type="component" value="Unassembled WGS sequence"/>
</dbReference>
<gene>
    <name evidence="3" type="ORF">EXIGLDRAFT_693774</name>
</gene>
<dbReference type="AlphaFoldDB" id="A0A166MDL9"/>